<dbReference type="InterPro" id="IPR010488">
    <property type="entry name" value="Zeta_toxin_domain"/>
</dbReference>
<dbReference type="OrthoDB" id="9791543at2"/>
<dbReference type="Proteomes" id="UP000474104">
    <property type="component" value="Unassembled WGS sequence"/>
</dbReference>
<dbReference type="Pfam" id="PF06414">
    <property type="entry name" value="Zeta_toxin"/>
    <property type="match status" value="1"/>
</dbReference>
<reference evidence="8 9" key="1">
    <citation type="submission" date="2019-07" db="EMBL/GenBank/DDBJ databases">
        <title>Draft genome sequences of 15 bacterial species constituting the stable defined intestinal microbiota of the GM15 gnotobiotic mouse model.</title>
        <authorList>
            <person name="Elie C."/>
            <person name="Mathieu A."/>
            <person name="Saliou A."/>
            <person name="Darnaud M."/>
            <person name="Leulier F."/>
            <person name="Tamellini A."/>
        </authorList>
    </citation>
    <scope>NUCLEOTIDE SEQUENCE [LARGE SCALE GENOMIC DNA]</scope>
    <source>
        <strain evidence="9">ASF 502</strain>
    </source>
</reference>
<evidence type="ECO:0000256" key="5">
    <source>
        <dbReference type="ARBA" id="ARBA00032897"/>
    </source>
</evidence>
<dbReference type="InterPro" id="IPR027417">
    <property type="entry name" value="P-loop_NTPase"/>
</dbReference>
<comment type="catalytic activity">
    <reaction evidence="6">
        <text>UDP-N-acetyl-alpha-D-glucosamine + ATP = UDP-N-acetyl-alpha-D-glucosamine 3'-phosphate + ADP + H(+)</text>
        <dbReference type="Rhea" id="RHEA:32671"/>
        <dbReference type="ChEBI" id="CHEBI:15378"/>
        <dbReference type="ChEBI" id="CHEBI:30616"/>
        <dbReference type="ChEBI" id="CHEBI:57705"/>
        <dbReference type="ChEBI" id="CHEBI:64353"/>
        <dbReference type="ChEBI" id="CHEBI:456216"/>
        <dbReference type="EC" id="2.7.1.176"/>
    </reaction>
</comment>
<keyword evidence="3" id="KW-0547">Nucleotide-binding</keyword>
<evidence type="ECO:0000256" key="1">
    <source>
        <dbReference type="ARBA" id="ARBA00009104"/>
    </source>
</evidence>
<dbReference type="RefSeq" id="WP_004079899.1">
    <property type="nucleotide sequence ID" value="NZ_VIRB01000129.1"/>
</dbReference>
<dbReference type="AlphaFoldDB" id="A0A9X5CAR0"/>
<organism evidence="8 9">
    <name type="scientific">Schaedlerella arabinosiphila</name>
    <dbReference type="NCBI Taxonomy" id="2044587"/>
    <lineage>
        <taxon>Bacteria</taxon>
        <taxon>Bacillati</taxon>
        <taxon>Bacillota</taxon>
        <taxon>Clostridia</taxon>
        <taxon>Lachnospirales</taxon>
        <taxon>Lachnospiraceae</taxon>
        <taxon>Schaedlerella</taxon>
    </lineage>
</organism>
<dbReference type="GO" id="GO:0005524">
    <property type="term" value="F:ATP binding"/>
    <property type="evidence" value="ECO:0007669"/>
    <property type="project" value="UniProtKB-KW"/>
</dbReference>
<comment type="caution">
    <text evidence="8">The sequence shown here is derived from an EMBL/GenBank/DDBJ whole genome shotgun (WGS) entry which is preliminary data.</text>
</comment>
<dbReference type="GO" id="GO:0016301">
    <property type="term" value="F:kinase activity"/>
    <property type="evidence" value="ECO:0007669"/>
    <property type="project" value="InterPro"/>
</dbReference>
<dbReference type="Gene3D" id="3.40.50.300">
    <property type="entry name" value="P-loop containing nucleotide triphosphate hydrolases"/>
    <property type="match status" value="1"/>
</dbReference>
<dbReference type="EC" id="2.7.1.176" evidence="2"/>
<comment type="similarity">
    <text evidence="1">Belongs to the zeta toxin family.</text>
</comment>
<dbReference type="PANTHER" id="PTHR39206">
    <property type="entry name" value="SLL8004 PROTEIN"/>
    <property type="match status" value="1"/>
</dbReference>
<dbReference type="SUPFAM" id="SSF52540">
    <property type="entry name" value="P-loop containing nucleoside triphosphate hydrolases"/>
    <property type="match status" value="1"/>
</dbReference>
<gene>
    <name evidence="8" type="ORF">FMM80_21345</name>
</gene>
<protein>
    <recommendedName>
        <fullName evidence="5">UDP-N-acetylglucosamine kinase</fullName>
        <ecNumber evidence="2">2.7.1.176</ecNumber>
    </recommendedName>
    <alternativeName>
        <fullName evidence="5">UDP-N-acetylglucosamine kinase</fullName>
    </alternativeName>
</protein>
<sequence length="201" mass="23632">MNEFQKNPEIVVFAGPNGSGKSTFTQLLKPPIDYINADEIKKYLKCSDLEAAQLAEKQREDHMEQMREFCFETVMSTERNLKLLERAKRKGYFIRCYYILTADPIINVWRVKARVESGGHDVPEEKIITRYDRALALVKDLIKVCDICHIYDNSADRPFRIFKKRKEWMYFDECDDWYFGDICALTGVSDMQKKNLNGIEF</sequence>
<accession>A0A9X5CAR0</accession>
<name>A0A9X5CAR0_9FIRM</name>
<proteinExistence type="inferred from homology"/>
<feature type="domain" description="Zeta toxin" evidence="7">
    <location>
        <begin position="5"/>
        <end position="145"/>
    </location>
</feature>
<evidence type="ECO:0000313" key="9">
    <source>
        <dbReference type="Proteomes" id="UP000474104"/>
    </source>
</evidence>
<evidence type="ECO:0000313" key="8">
    <source>
        <dbReference type="EMBL" id="NDO71057.1"/>
    </source>
</evidence>
<keyword evidence="4" id="KW-0067">ATP-binding</keyword>
<dbReference type="EMBL" id="VIRB01000129">
    <property type="protein sequence ID" value="NDO71057.1"/>
    <property type="molecule type" value="Genomic_DNA"/>
</dbReference>
<evidence type="ECO:0000256" key="4">
    <source>
        <dbReference type="ARBA" id="ARBA00022840"/>
    </source>
</evidence>
<evidence type="ECO:0000256" key="2">
    <source>
        <dbReference type="ARBA" id="ARBA00011963"/>
    </source>
</evidence>
<evidence type="ECO:0000256" key="3">
    <source>
        <dbReference type="ARBA" id="ARBA00022741"/>
    </source>
</evidence>
<evidence type="ECO:0000259" key="7">
    <source>
        <dbReference type="Pfam" id="PF06414"/>
    </source>
</evidence>
<evidence type="ECO:0000256" key="6">
    <source>
        <dbReference type="ARBA" id="ARBA00048178"/>
    </source>
</evidence>
<dbReference type="PANTHER" id="PTHR39206:SF1">
    <property type="entry name" value="SLL8004 PROTEIN"/>
    <property type="match status" value="1"/>
</dbReference>